<keyword evidence="2" id="KW-1185">Reference proteome</keyword>
<dbReference type="EMBL" id="CM040461">
    <property type="protein sequence ID" value="MCI4380630.1"/>
    <property type="molecule type" value="Genomic_DNA"/>
</dbReference>
<sequence>MHRLPGEEVMPGCTMGRRQAGGGSVMLWAMFCWETLGPGIHVDVTLTRTTYLNIAADQVHPFMATVCPNGSGFFQQDNALCHIANIVQEWFEEHDKGFNVLTWPPNSPDLNPIVHLWDVLNKEVRPMEAPPRSLQDLKDLLLKSWCQIQQHTSRAALATSNSVAGGSRTSKTWAQSFWDMPYLDRHNRICGFLDIEENENSGKFYRRYFILDTPRNSLLWYMDNPQNLPEGADSVGSLRLSYISKVGEVSVKQKPKTEFCFVINALSRRYFLQANDAVDLKEWVIALNKATKITVPKNPSPVTQSTDTVPVTGQTPSTTRQAYKTEIVGGVVVQTPVQQNETDDVFTNEVAPHVTLRRCQSLRPNILRSGFCVKQGNVRKSWKRRFFVLDDQTVSYYKNETDKDPLRSIRLRDIQKVHECLVKSGDLLSRDNLFEIITNARTFYIQTDTPEEMNGWIKDIASKIQDFRGPSKSYRFGSGQSKPPLIKSCSTAQSWQPWTPVPKKTTHSVDEELRESTFCSLPSLSDARESSESRIRQRHHSQPQQSATDPHFAMDMDMHIRTSDV</sequence>
<organism evidence="1 2">
    <name type="scientific">Pangasianodon gigas</name>
    <name type="common">Mekong giant catfish</name>
    <name type="synonym">Pangasius gigas</name>
    <dbReference type="NCBI Taxonomy" id="30993"/>
    <lineage>
        <taxon>Eukaryota</taxon>
        <taxon>Metazoa</taxon>
        <taxon>Chordata</taxon>
        <taxon>Craniata</taxon>
        <taxon>Vertebrata</taxon>
        <taxon>Euteleostomi</taxon>
        <taxon>Actinopterygii</taxon>
        <taxon>Neopterygii</taxon>
        <taxon>Teleostei</taxon>
        <taxon>Ostariophysi</taxon>
        <taxon>Siluriformes</taxon>
        <taxon>Pangasiidae</taxon>
        <taxon>Pangasianodon</taxon>
    </lineage>
</organism>
<comment type="caution">
    <text evidence="1">The sequence shown here is derived from an EMBL/GenBank/DDBJ whole genome shotgun (WGS) entry which is preliminary data.</text>
</comment>
<dbReference type="Proteomes" id="UP000829447">
    <property type="component" value="Linkage Group LG8"/>
</dbReference>
<name>A0ACC5WP52_PANGG</name>
<evidence type="ECO:0000313" key="1">
    <source>
        <dbReference type="EMBL" id="MCI4380630.1"/>
    </source>
</evidence>
<accession>A0ACC5WP52</accession>
<proteinExistence type="predicted"/>
<protein>
    <submittedName>
        <fullName evidence="1">Uncharacterized protein</fullName>
    </submittedName>
</protein>
<evidence type="ECO:0000313" key="2">
    <source>
        <dbReference type="Proteomes" id="UP000829447"/>
    </source>
</evidence>
<gene>
    <name evidence="1" type="ORF">PGIGA_G00242200</name>
</gene>
<reference evidence="1 2" key="1">
    <citation type="journal article" date="2022" name="bioRxiv">
        <title>An ancient truncated duplication of the anti-Mullerian hormone receptor type 2 gene is a potential conserved master sex determinant in the Pangasiidae catfish family.</title>
        <authorList>
            <person name="Wen M."/>
            <person name="Pan Q."/>
            <person name="Jouanno E."/>
            <person name="Montfort J."/>
            <person name="Zahm M."/>
            <person name="Cabau C."/>
            <person name="Klopp C."/>
            <person name="Iampietro C."/>
            <person name="Roques C."/>
            <person name="Bouchez O."/>
            <person name="Castinel A."/>
            <person name="Donnadieu C."/>
            <person name="Parrinello H."/>
            <person name="Poncet C."/>
            <person name="Belmonte E."/>
            <person name="Gautier V."/>
            <person name="Avarre J.-C."/>
            <person name="Dugue R."/>
            <person name="Gustiano R."/>
            <person name="Ha T.T.T."/>
            <person name="Campet M."/>
            <person name="Sriphairoj K."/>
            <person name="Ribolli J."/>
            <person name="de Almeida F.L."/>
            <person name="Desvignes T."/>
            <person name="Postlethwait J.H."/>
            <person name="Bucao C.F."/>
            <person name="Robinson-Rechavi M."/>
            <person name="Bobe J."/>
            <person name="Herpin A."/>
            <person name="Guiguen Y."/>
        </authorList>
    </citation>
    <scope>NUCLEOTIDE SEQUENCE [LARGE SCALE GENOMIC DNA]</scope>
    <source>
        <strain evidence="1">YG-Dec2019</strain>
    </source>
</reference>